<organism evidence="2 3">
    <name type="scientific">Tetrapyrgos nigripes</name>
    <dbReference type="NCBI Taxonomy" id="182062"/>
    <lineage>
        <taxon>Eukaryota</taxon>
        <taxon>Fungi</taxon>
        <taxon>Dikarya</taxon>
        <taxon>Basidiomycota</taxon>
        <taxon>Agaricomycotina</taxon>
        <taxon>Agaricomycetes</taxon>
        <taxon>Agaricomycetidae</taxon>
        <taxon>Agaricales</taxon>
        <taxon>Marasmiineae</taxon>
        <taxon>Marasmiaceae</taxon>
        <taxon>Tetrapyrgos</taxon>
    </lineage>
</organism>
<protein>
    <submittedName>
        <fullName evidence="2">Uncharacterized protein</fullName>
    </submittedName>
</protein>
<accession>A0A8H5GMG8</accession>
<gene>
    <name evidence="2" type="ORF">D9758_009913</name>
</gene>
<feature type="compositionally biased region" description="Basic and acidic residues" evidence="1">
    <location>
        <begin position="154"/>
        <end position="172"/>
    </location>
</feature>
<keyword evidence="3" id="KW-1185">Reference proteome</keyword>
<sequence>MTRIEQGFKTSSCVDESFVDVDNLSNCTESREVPRTHPKLVPTYLTHPTMTGGWSDGIRRLGAPPEAHPPSESETSSADRRRIIRSARSPNTEPQRGLDGALESFVQDGDELVVFRGIKEHDLGCLGPPNKPGRKLAGICPRLVPGMLTAKLMDRGGEREPNSVPAHPREEAGPQNRDMATRIPQTGI</sequence>
<comment type="caution">
    <text evidence="2">The sequence shown here is derived from an EMBL/GenBank/DDBJ whole genome shotgun (WGS) entry which is preliminary data.</text>
</comment>
<dbReference type="EMBL" id="JAACJM010000018">
    <property type="protein sequence ID" value="KAF5367677.1"/>
    <property type="molecule type" value="Genomic_DNA"/>
</dbReference>
<evidence type="ECO:0000256" key="1">
    <source>
        <dbReference type="SAM" id="MobiDB-lite"/>
    </source>
</evidence>
<reference evidence="2 3" key="1">
    <citation type="journal article" date="2020" name="ISME J.">
        <title>Uncovering the hidden diversity of litter-decomposition mechanisms in mushroom-forming fungi.</title>
        <authorList>
            <person name="Floudas D."/>
            <person name="Bentzer J."/>
            <person name="Ahren D."/>
            <person name="Johansson T."/>
            <person name="Persson P."/>
            <person name="Tunlid A."/>
        </authorList>
    </citation>
    <scope>NUCLEOTIDE SEQUENCE [LARGE SCALE GENOMIC DNA]</scope>
    <source>
        <strain evidence="2 3">CBS 291.85</strain>
    </source>
</reference>
<dbReference type="OrthoDB" id="843225at2759"/>
<feature type="region of interest" description="Disordered" evidence="1">
    <location>
        <begin position="154"/>
        <end position="188"/>
    </location>
</feature>
<dbReference type="Proteomes" id="UP000559256">
    <property type="component" value="Unassembled WGS sequence"/>
</dbReference>
<dbReference type="AlphaFoldDB" id="A0A8H5GMG8"/>
<feature type="region of interest" description="Disordered" evidence="1">
    <location>
        <begin position="62"/>
        <end position="81"/>
    </location>
</feature>
<name>A0A8H5GMG8_9AGAR</name>
<evidence type="ECO:0000313" key="2">
    <source>
        <dbReference type="EMBL" id="KAF5367677.1"/>
    </source>
</evidence>
<evidence type="ECO:0000313" key="3">
    <source>
        <dbReference type="Proteomes" id="UP000559256"/>
    </source>
</evidence>
<proteinExistence type="predicted"/>